<dbReference type="AlphaFoldDB" id="A0A9D9NL16"/>
<comment type="caution">
    <text evidence="2">The sequence shown here is derived from an EMBL/GenBank/DDBJ whole genome shotgun (WGS) entry which is preliminary data.</text>
</comment>
<dbReference type="EMBL" id="JADIMC010000098">
    <property type="protein sequence ID" value="MBO8477018.1"/>
    <property type="molecule type" value="Genomic_DNA"/>
</dbReference>
<evidence type="ECO:0000313" key="3">
    <source>
        <dbReference type="Proteomes" id="UP000823598"/>
    </source>
</evidence>
<dbReference type="InterPro" id="IPR032675">
    <property type="entry name" value="LRR_dom_sf"/>
</dbReference>
<reference evidence="2" key="1">
    <citation type="submission" date="2020-10" db="EMBL/GenBank/DDBJ databases">
        <authorList>
            <person name="Gilroy R."/>
        </authorList>
    </citation>
    <scope>NUCLEOTIDE SEQUENCE</scope>
    <source>
        <strain evidence="2">6919</strain>
    </source>
</reference>
<organism evidence="2 3">
    <name type="scientific">Candidatus Limisoma faecipullorum</name>
    <dbReference type="NCBI Taxonomy" id="2840854"/>
    <lineage>
        <taxon>Bacteria</taxon>
        <taxon>Pseudomonadati</taxon>
        <taxon>Bacteroidota</taxon>
        <taxon>Bacteroidia</taxon>
        <taxon>Bacteroidales</taxon>
        <taxon>Candidatus Limisoma</taxon>
    </lineage>
</organism>
<feature type="signal peptide" evidence="1">
    <location>
        <begin position="1"/>
        <end position="21"/>
    </location>
</feature>
<feature type="chain" id="PRO_5038389049" evidence="1">
    <location>
        <begin position="22"/>
        <end position="378"/>
    </location>
</feature>
<sequence>MKKIPYWALLAAAVLPLSCFSQNFESEGLYYDVIGDGEVEVAKVPDNTHVLYSGSIQIPEMVNYEGVEYKVTRIADLAFSNSAVTDVQIPNSVEELGDSVFYFAQDLENVTLPVHMTEVPAGTFAGTSIKAVAIPEGVKTIGEGAFQTCVWLETVFLPSTLQKIEAYGFNNCHMLHEIYCMAAVPPVATGWAIFLDLTNIDLLVPEESAESYAQVLPWNDPATFSIWPPETFEISLPSYKVNGKWIEFPLGSNVAYKIYEGDNLIALTAADFYRVPRKDVTTAYTIVPTNYFSDANPIVYVIDSASVGELVADDEVLIGVSDGDIVLSGNYGKEEVSIYDASGKLICRRFAADGVISGLQSGNVYIVKCGSVVRKLAL</sequence>
<keyword evidence="1" id="KW-0732">Signal</keyword>
<dbReference type="Gene3D" id="3.80.10.10">
    <property type="entry name" value="Ribonuclease Inhibitor"/>
    <property type="match status" value="1"/>
</dbReference>
<name>A0A9D9NL16_9BACT</name>
<proteinExistence type="predicted"/>
<dbReference type="InterPro" id="IPR026906">
    <property type="entry name" value="LRR_5"/>
</dbReference>
<gene>
    <name evidence="2" type="ORF">IAB88_08505</name>
</gene>
<reference evidence="2" key="2">
    <citation type="journal article" date="2021" name="PeerJ">
        <title>Extensive microbial diversity within the chicken gut microbiome revealed by metagenomics and culture.</title>
        <authorList>
            <person name="Gilroy R."/>
            <person name="Ravi A."/>
            <person name="Getino M."/>
            <person name="Pursley I."/>
            <person name="Horton D.L."/>
            <person name="Alikhan N.F."/>
            <person name="Baker D."/>
            <person name="Gharbi K."/>
            <person name="Hall N."/>
            <person name="Watson M."/>
            <person name="Adriaenssens E.M."/>
            <person name="Foster-Nyarko E."/>
            <person name="Jarju S."/>
            <person name="Secka A."/>
            <person name="Antonio M."/>
            <person name="Oren A."/>
            <person name="Chaudhuri R.R."/>
            <person name="La Ragione R."/>
            <person name="Hildebrand F."/>
            <person name="Pallen M.J."/>
        </authorList>
    </citation>
    <scope>NUCLEOTIDE SEQUENCE</scope>
    <source>
        <strain evidence="2">6919</strain>
    </source>
</reference>
<dbReference type="Pfam" id="PF13306">
    <property type="entry name" value="LRR_5"/>
    <property type="match status" value="1"/>
</dbReference>
<dbReference type="Proteomes" id="UP000823598">
    <property type="component" value="Unassembled WGS sequence"/>
</dbReference>
<evidence type="ECO:0000256" key="1">
    <source>
        <dbReference type="SAM" id="SignalP"/>
    </source>
</evidence>
<evidence type="ECO:0000313" key="2">
    <source>
        <dbReference type="EMBL" id="MBO8477018.1"/>
    </source>
</evidence>
<dbReference type="Gene3D" id="3.40.50.12480">
    <property type="match status" value="1"/>
</dbReference>
<protein>
    <submittedName>
        <fullName evidence="2">Leucine-rich repeat domain-containing protein</fullName>
    </submittedName>
</protein>
<accession>A0A9D9NL16</accession>